<dbReference type="PANTHER" id="PTHR22722:SF14">
    <property type="entry name" value="MEGALIN, ISOFORM A"/>
    <property type="match status" value="1"/>
</dbReference>
<dbReference type="InterPro" id="IPR000152">
    <property type="entry name" value="EGF-type_Asp/Asn_hydroxyl_site"/>
</dbReference>
<dbReference type="Gene3D" id="4.10.400.10">
    <property type="entry name" value="Low-density Lipoprotein Receptor"/>
    <property type="match status" value="13"/>
</dbReference>
<comment type="similarity">
    <text evidence="2">Belongs to the LDLR family.</text>
</comment>
<dbReference type="GO" id="GO:0043235">
    <property type="term" value="C:receptor complex"/>
    <property type="evidence" value="ECO:0007669"/>
    <property type="project" value="TreeGrafter"/>
</dbReference>
<dbReference type="PROSITE" id="PS51120">
    <property type="entry name" value="LDLRB"/>
    <property type="match status" value="4"/>
</dbReference>
<dbReference type="SMART" id="SM00179">
    <property type="entry name" value="EGF_CA"/>
    <property type="match status" value="3"/>
</dbReference>
<feature type="disulfide bond" evidence="15">
    <location>
        <begin position="1167"/>
        <end position="1182"/>
    </location>
</feature>
<dbReference type="PROSITE" id="PS50026">
    <property type="entry name" value="EGF_3"/>
    <property type="match status" value="1"/>
</dbReference>
<evidence type="ECO:0000256" key="14">
    <source>
        <dbReference type="PROSITE-ProRule" id="PRU00076"/>
    </source>
</evidence>
<evidence type="ECO:0000256" key="3">
    <source>
        <dbReference type="ARBA" id="ARBA00022475"/>
    </source>
</evidence>
<keyword evidence="6 17" id="KW-0812">Transmembrane</keyword>
<dbReference type="SUPFAM" id="SSF57184">
    <property type="entry name" value="Growth factor receptor domain"/>
    <property type="match status" value="2"/>
</dbReference>
<feature type="disulfide bond" evidence="15">
    <location>
        <begin position="71"/>
        <end position="89"/>
    </location>
</feature>
<feature type="disulfide bond" evidence="15">
    <location>
        <begin position="1103"/>
        <end position="1115"/>
    </location>
</feature>
<evidence type="ECO:0000256" key="1">
    <source>
        <dbReference type="ARBA" id="ARBA00004251"/>
    </source>
</evidence>
<comment type="caution">
    <text evidence="14">Lacks conserved residue(s) required for the propagation of feature annotation.</text>
</comment>
<feature type="disulfide bond" evidence="14">
    <location>
        <begin position="287"/>
        <end position="297"/>
    </location>
</feature>
<evidence type="ECO:0000256" key="6">
    <source>
        <dbReference type="ARBA" id="ARBA00022692"/>
    </source>
</evidence>
<evidence type="ECO:0000256" key="2">
    <source>
        <dbReference type="ARBA" id="ARBA00009939"/>
    </source>
</evidence>
<feature type="disulfide bond" evidence="15">
    <location>
        <begin position="31"/>
        <end position="49"/>
    </location>
</feature>
<feature type="repeat" description="LDL-receptor class B" evidence="16">
    <location>
        <begin position="454"/>
        <end position="497"/>
    </location>
</feature>
<dbReference type="FunFam" id="4.10.400.10:FF:000034">
    <property type="entry name" value="Low-density lipoprotein receptor-related protein 2"/>
    <property type="match status" value="1"/>
</dbReference>
<evidence type="ECO:0000256" key="12">
    <source>
        <dbReference type="ARBA" id="ARBA00023170"/>
    </source>
</evidence>
<feature type="disulfide bond" evidence="15">
    <location>
        <begin position="1122"/>
        <end position="1137"/>
    </location>
</feature>
<dbReference type="InterPro" id="IPR011042">
    <property type="entry name" value="6-blade_b-propeller_TolB-like"/>
</dbReference>
<feature type="disulfide bond" evidence="15">
    <location>
        <begin position="966"/>
        <end position="981"/>
    </location>
</feature>
<feature type="disulfide bond" evidence="15">
    <location>
        <begin position="1005"/>
        <end position="1020"/>
    </location>
</feature>
<dbReference type="InterPro" id="IPR000742">
    <property type="entry name" value="EGF"/>
</dbReference>
<dbReference type="FunFam" id="4.10.400.10:FF:000002">
    <property type="entry name" value="Low-density lipoprotein receptor-related protein 1"/>
    <property type="match status" value="1"/>
</dbReference>
<keyword evidence="12 20" id="KW-0675">Receptor</keyword>
<feature type="repeat" description="LDL-receptor class B" evidence="16">
    <location>
        <begin position="1528"/>
        <end position="1570"/>
    </location>
</feature>
<feature type="chain" id="PRO_5026668757" evidence="18">
    <location>
        <begin position="22"/>
        <end position="1811"/>
    </location>
</feature>
<feature type="repeat" description="LDL-receptor class B" evidence="16">
    <location>
        <begin position="498"/>
        <end position="540"/>
    </location>
</feature>
<feature type="disulfide bond" evidence="15">
    <location>
        <begin position="986"/>
        <end position="998"/>
    </location>
</feature>
<dbReference type="InterPro" id="IPR049883">
    <property type="entry name" value="NOTCH1_EGF-like"/>
</dbReference>
<feature type="disulfide bond" evidence="15">
    <location>
        <begin position="1070"/>
        <end position="1088"/>
    </location>
</feature>
<feature type="disulfide bond" evidence="15">
    <location>
        <begin position="1063"/>
        <end position="1075"/>
    </location>
</feature>
<keyword evidence="11 14" id="KW-1015">Disulfide bond</keyword>
<keyword evidence="9 17" id="KW-1133">Transmembrane helix</keyword>
<feature type="disulfide bond" evidence="15">
    <location>
        <begin position="122"/>
        <end position="140"/>
    </location>
</feature>
<feature type="signal peptide" evidence="18">
    <location>
        <begin position="1"/>
        <end position="21"/>
    </location>
</feature>
<feature type="disulfide bond" evidence="15">
    <location>
        <begin position="1031"/>
        <end position="1049"/>
    </location>
</feature>
<dbReference type="PRINTS" id="PR00261">
    <property type="entry name" value="LDLRECEPTOR"/>
</dbReference>
<dbReference type="Pfam" id="PF12662">
    <property type="entry name" value="cEGF"/>
    <property type="match status" value="1"/>
</dbReference>
<dbReference type="GO" id="GO:0006898">
    <property type="term" value="P:receptor-mediated endocytosis"/>
    <property type="evidence" value="ECO:0007669"/>
    <property type="project" value="TreeGrafter"/>
</dbReference>
<evidence type="ECO:0000259" key="19">
    <source>
        <dbReference type="PROSITE" id="PS50026"/>
    </source>
</evidence>
<sequence>MQSVFGSALLVLLLILKVSCAKECLSGEYECHDGQCISIEKYCDGHYDCEDGDDEKDCIEHKCVPPLWFQCKDGRCISSLFVCDGEVDCSDHSDELQNCTLRNQELSKNGEAATCSPDEFTCLNKECILSMWACDGEPDCIDGSDETVGCGDKLDCSDGFRCKNKHCIPKDFHCDGTDDCHDNSDEEDCHAMFHSTEECYEDRGLFLCHDRVVCIDINNVCDGFNDCFDKSDEKECDSNDGLNSSSCQAAGCSHGCHQAPHHQIKCTCPSGHKLDSDLKKCIDIDECHEFGHCHQKCHNTIGSFECSCDEGYTLQQDKRSCKAKGGEALMLFASFNQVRGIYLQSQVYFSVAKQLNRATGVSHNGHHVFWTNIDHEEESIVRSNEDGSDLEVLVDSGLELPEDLEVDYVTGNIYFTDADKKCIGVCVDTGYICTVLHNEDIDKPRSLALFPKKGVMYWSDWGEHPMIAMSGMDGSNPRPFLSDKIHWPNGLALDISNDRLYWVDAKALKIETVALDGSDRRTILEKSVTHPFSIAVFEDMLYWSDWRGREIQMCNKFTGKNHSSVVKEKKSNIYGVHIYHPALQPRVENPCPSFLCSDICMLAPNNSYSCGCPENAELAADKHTCREITKPLRFVVGAKDRLMIVTPRLLGRHDTTEIHLPDISAIGCMTYDSLAASLIISDSIDRKLYSYHLPTRKLNKLLSSGVGQIVSMSFDAFGNNLYYCDEEKKSVEVLSLTTKEQITIHKSLNGDVPISIVAVSEEGAFFVAVLKTNGAIMLLRVSLDGQQVHSCVSDIRGPLINLAYDKKTKTIFWTNSAAEIIESISVNCTNRDVLESFDATPVSIASDDALVIWSHRNSPNVYYQNADPKKHYQYPRTIKLGVDKDLAISVAAVNEIMSPNIHPCQDHNGGCSHACLVQGIRHGVCQCPLGMHLEEDDKNCKTQVVCNDSQFKCREDDMCIPKISRCDGHADCPSGDDEHNCRTDNCAEDEFKCSNGQCIPLMRRCDYEHDCSDRSDEINCPNHCDDKSFRCGSGECIPKLWKCDFMSDCKDGSDEHECSEITCGPSLFQCKSGTCLPDSWECDGDIDCPDASDEHEECKGMICPEKDFKCANERCISELFVCDGMDDCGDDSDELHCSPKEKEPVCGSDDFLCSMGSGLCVPEKSRCNGTAECPRGEDETDCSNCQVGAEFQCKNMKCIYHKWVCDKYDDCGDNSDEDEALCGNRKGEMKKSLPCHGYQCTTGECIPMYLVCNGYNNCEDGSDEKGTCETACQGNPCNQTCSPTPMGAKCGCHEGYVLGADGHSCTDIDECAEERCSQVCTNAPGKFTCSCTGGYLLKPDRLTCKASGDAMKFILAGDDDIRSLNHNFNNMHLQLYEPGSQILGIDVDMNRQHLYWTSGTTGKINIKDMHSGHHTYIENFGRPGKISFDWLTSNIYYIETNQPNAIKVCHVPDKKCAKVLTSDDRHIITNLVVDPLSGSLFYSLTTSSALERPFSKIYQYSFATQNSTLLTPFNVNYVSGIVVDHVRQHLYWSDLYQQVIEKIRFDGKDRQVVFKTDVHRPESLTLFEDSLYWLSKGSGEIKKCRLYGENKGRCDTTSLYLHDIKFLTIMHEARQPSARNPCVEACDIYSLCVLSPEGPKCICGDGTVLSKHDECDEVNYVVSPIISPRVAASEARTYTNNQKPPLSGSSSVVIAVLMSVLAICLVFASYLYLKKKKTSLVLLETMHFQNPSYGLSHLESTYHPNELTPGEHQYENPTAKLVQHPDGNLGLISRSIEMESEKKVIQRLDMDDYDSDSDNYDRVDMKANLIP</sequence>
<gene>
    <name evidence="20" type="primary">vgr</name>
</gene>
<feature type="disulfide bond" evidence="15">
    <location>
        <begin position="1110"/>
        <end position="1128"/>
    </location>
</feature>
<reference evidence="20" key="1">
    <citation type="submission" date="2019-09" db="EMBL/GenBank/DDBJ databases">
        <title>Molecular characterization of the vitellogenin receptor from the booklice Liposcelis entomophila.</title>
        <authorList>
            <person name="Miao S."/>
            <person name="Wang S."/>
            <person name="Yang B."/>
            <person name="Lu Y."/>
        </authorList>
    </citation>
    <scope>NUCLEOTIDE SEQUENCE</scope>
</reference>
<accession>A0A6M3RE20</accession>
<feature type="disulfide bond" evidence="15">
    <location>
        <begin position="1193"/>
        <end position="1211"/>
    </location>
</feature>
<dbReference type="Pfam" id="PF00057">
    <property type="entry name" value="Ldl_recept_a"/>
    <property type="match status" value="13"/>
</dbReference>
<feature type="disulfide bond" evidence="15">
    <location>
        <begin position="115"/>
        <end position="127"/>
    </location>
</feature>
<evidence type="ECO:0000256" key="18">
    <source>
        <dbReference type="SAM" id="SignalP"/>
    </source>
</evidence>
<feature type="disulfide bond" evidence="15">
    <location>
        <begin position="993"/>
        <end position="1011"/>
    </location>
</feature>
<feature type="disulfide bond" evidence="15">
    <location>
        <begin position="1043"/>
        <end position="1058"/>
    </location>
</feature>
<keyword evidence="3" id="KW-1003">Cell membrane</keyword>
<comment type="subcellular location">
    <subcellularLocation>
        <location evidence="1">Cell membrane</location>
        <topology evidence="1">Single-pass type I membrane protein</topology>
    </subcellularLocation>
</comment>
<feature type="disulfide bond" evidence="15">
    <location>
        <begin position="1240"/>
        <end position="1258"/>
    </location>
</feature>
<feature type="disulfide bond" evidence="15">
    <location>
        <begin position="1024"/>
        <end position="1036"/>
    </location>
</feature>
<dbReference type="PROSITE" id="PS50068">
    <property type="entry name" value="LDLRA_2"/>
    <property type="match status" value="13"/>
</dbReference>
<evidence type="ECO:0000256" key="4">
    <source>
        <dbReference type="ARBA" id="ARBA00022536"/>
    </source>
</evidence>
<organism evidence="20">
    <name type="scientific">Liposcelis entomophila</name>
    <dbReference type="NCBI Taxonomy" id="550478"/>
    <lineage>
        <taxon>Eukaryota</taxon>
        <taxon>Metazoa</taxon>
        <taxon>Ecdysozoa</taxon>
        <taxon>Arthropoda</taxon>
        <taxon>Hexapoda</taxon>
        <taxon>Insecta</taxon>
        <taxon>Pterygota</taxon>
        <taxon>Neoptera</taxon>
        <taxon>Paraneoptera</taxon>
        <taxon>Psocodea</taxon>
        <taxon>Troctomorpha</taxon>
        <taxon>Liposcelidetae</taxon>
        <taxon>Liposcelididae</taxon>
        <taxon>Liposcelis</taxon>
    </lineage>
</organism>
<dbReference type="Pfam" id="PF07645">
    <property type="entry name" value="EGF_CA"/>
    <property type="match status" value="1"/>
</dbReference>
<evidence type="ECO:0000256" key="10">
    <source>
        <dbReference type="ARBA" id="ARBA00023136"/>
    </source>
</evidence>
<dbReference type="CDD" id="cd00112">
    <property type="entry name" value="LDLa"/>
    <property type="match status" value="12"/>
</dbReference>
<evidence type="ECO:0000256" key="13">
    <source>
        <dbReference type="ARBA" id="ARBA00023180"/>
    </source>
</evidence>
<keyword evidence="10 17" id="KW-0472">Membrane</keyword>
<keyword evidence="7 18" id="KW-0732">Signal</keyword>
<dbReference type="SMART" id="SM00135">
    <property type="entry name" value="LY"/>
    <property type="match status" value="9"/>
</dbReference>
<feature type="disulfide bond" evidence="15">
    <location>
        <begin position="174"/>
        <end position="189"/>
    </location>
</feature>
<feature type="disulfide bond" evidence="15">
    <location>
        <begin position="24"/>
        <end position="36"/>
    </location>
</feature>
<dbReference type="InterPro" id="IPR023415">
    <property type="entry name" value="LDLR_class-A_CS"/>
</dbReference>
<dbReference type="GO" id="GO:0042562">
    <property type="term" value="F:hormone binding"/>
    <property type="evidence" value="ECO:0007669"/>
    <property type="project" value="TreeGrafter"/>
</dbReference>
<protein>
    <submittedName>
        <fullName evidence="20">Vitellogenin receptor</fullName>
    </submittedName>
</protein>
<dbReference type="InterPro" id="IPR000033">
    <property type="entry name" value="LDLR_classB_rpt"/>
</dbReference>
<dbReference type="GO" id="GO:0016324">
    <property type="term" value="C:apical plasma membrane"/>
    <property type="evidence" value="ECO:0007669"/>
    <property type="project" value="TreeGrafter"/>
</dbReference>
<proteinExistence type="evidence at transcript level"/>
<dbReference type="InterPro" id="IPR051221">
    <property type="entry name" value="LDLR-related"/>
</dbReference>
<dbReference type="SUPFAM" id="SSF63825">
    <property type="entry name" value="YWTD domain"/>
    <property type="match status" value="3"/>
</dbReference>
<keyword evidence="13" id="KW-0325">Glycoprotein</keyword>
<name>A0A6M3RE20_9NEOP</name>
<dbReference type="PROSITE" id="PS01187">
    <property type="entry name" value="EGF_CA"/>
    <property type="match status" value="2"/>
</dbReference>
<evidence type="ECO:0000256" key="8">
    <source>
        <dbReference type="ARBA" id="ARBA00022737"/>
    </source>
</evidence>
<feature type="disulfide bond" evidence="15">
    <location>
        <begin position="162"/>
        <end position="180"/>
    </location>
</feature>
<evidence type="ECO:0000256" key="15">
    <source>
        <dbReference type="PROSITE-ProRule" id="PRU00124"/>
    </source>
</evidence>
<dbReference type="EMBL" id="MN398904">
    <property type="protein sequence ID" value="QJD20828.1"/>
    <property type="molecule type" value="mRNA"/>
</dbReference>
<dbReference type="FunFam" id="2.120.10.30:FF:000241">
    <property type="entry name" value="Low-density lipoprotein receptor-related protein 6"/>
    <property type="match status" value="1"/>
</dbReference>
<dbReference type="InterPro" id="IPR036055">
    <property type="entry name" value="LDL_receptor-like_sf"/>
</dbReference>
<feature type="domain" description="EGF-like" evidence="19">
    <location>
        <begin position="283"/>
        <end position="322"/>
    </location>
</feature>
<feature type="transmembrane region" description="Helical" evidence="17">
    <location>
        <begin position="1692"/>
        <end position="1713"/>
    </location>
</feature>
<evidence type="ECO:0000313" key="20">
    <source>
        <dbReference type="EMBL" id="QJD20828.1"/>
    </source>
</evidence>
<dbReference type="PANTHER" id="PTHR22722">
    <property type="entry name" value="LOW-DENSITY LIPOPROTEIN RECEPTOR-RELATED PROTEIN 2-RELATED"/>
    <property type="match status" value="1"/>
</dbReference>
<evidence type="ECO:0000256" key="16">
    <source>
        <dbReference type="PROSITE-ProRule" id="PRU00461"/>
    </source>
</evidence>
<dbReference type="SUPFAM" id="SSF57424">
    <property type="entry name" value="LDL receptor-like module"/>
    <property type="match status" value="12"/>
</dbReference>
<evidence type="ECO:0000256" key="9">
    <source>
        <dbReference type="ARBA" id="ARBA00022989"/>
    </source>
</evidence>
<evidence type="ECO:0000256" key="17">
    <source>
        <dbReference type="SAM" id="Phobius"/>
    </source>
</evidence>
<keyword evidence="5" id="KW-0254">Endocytosis</keyword>
<dbReference type="InterPro" id="IPR018097">
    <property type="entry name" value="EGF_Ca-bd_CS"/>
</dbReference>
<dbReference type="Pfam" id="PF00058">
    <property type="entry name" value="Ldl_recept_b"/>
    <property type="match status" value="3"/>
</dbReference>
<dbReference type="InterPro" id="IPR009030">
    <property type="entry name" value="Growth_fac_rcpt_cys_sf"/>
</dbReference>
<dbReference type="GO" id="GO:0005509">
    <property type="term" value="F:calcium ion binding"/>
    <property type="evidence" value="ECO:0007669"/>
    <property type="project" value="InterPro"/>
</dbReference>
<feature type="disulfide bond" evidence="15">
    <location>
        <begin position="43"/>
        <end position="58"/>
    </location>
</feature>
<dbReference type="SMART" id="SM00192">
    <property type="entry name" value="LDLa"/>
    <property type="match status" value="13"/>
</dbReference>
<dbReference type="SUPFAM" id="SSF57196">
    <property type="entry name" value="EGF/Laminin"/>
    <property type="match status" value="2"/>
</dbReference>
<dbReference type="Gene3D" id="2.120.10.30">
    <property type="entry name" value="TolB, C-terminal domain"/>
    <property type="match status" value="3"/>
</dbReference>
<evidence type="ECO:0000256" key="5">
    <source>
        <dbReference type="ARBA" id="ARBA00022583"/>
    </source>
</evidence>
<evidence type="ECO:0000256" key="7">
    <source>
        <dbReference type="ARBA" id="ARBA00022729"/>
    </source>
</evidence>
<dbReference type="InterPro" id="IPR002172">
    <property type="entry name" value="LDrepeatLR_classA_rpt"/>
</dbReference>
<dbReference type="PROSITE" id="PS01209">
    <property type="entry name" value="LDLRA_1"/>
    <property type="match status" value="9"/>
</dbReference>
<feature type="repeat" description="LDL-receptor class B" evidence="16">
    <location>
        <begin position="366"/>
        <end position="410"/>
    </location>
</feature>
<dbReference type="SMART" id="SM00181">
    <property type="entry name" value="EGF"/>
    <property type="match status" value="7"/>
</dbReference>
<keyword evidence="4 14" id="KW-0245">EGF-like domain</keyword>
<dbReference type="FunFam" id="2.10.25.10:FF:000009">
    <property type="entry name" value="Low-density lipoprotein receptor isoform 1"/>
    <property type="match status" value="2"/>
</dbReference>
<dbReference type="InterPro" id="IPR001881">
    <property type="entry name" value="EGF-like_Ca-bd_dom"/>
</dbReference>
<keyword evidence="8" id="KW-0677">Repeat</keyword>
<evidence type="ECO:0000256" key="11">
    <source>
        <dbReference type="ARBA" id="ARBA00023157"/>
    </source>
</evidence>
<feature type="disulfide bond" evidence="15">
    <location>
        <begin position="221"/>
        <end position="236"/>
    </location>
</feature>
<dbReference type="PROSITE" id="PS01186">
    <property type="entry name" value="EGF_2"/>
    <property type="match status" value="2"/>
</dbReference>
<dbReference type="InterPro" id="IPR026823">
    <property type="entry name" value="cEGF"/>
</dbReference>
<dbReference type="PROSITE" id="PS00010">
    <property type="entry name" value="ASX_HYDROXYL"/>
    <property type="match status" value="2"/>
</dbReference>
<dbReference type="Gene3D" id="2.10.25.10">
    <property type="entry name" value="Laminin"/>
    <property type="match status" value="4"/>
</dbReference>
<dbReference type="CDD" id="cd00054">
    <property type="entry name" value="EGF_CA"/>
    <property type="match status" value="1"/>
</dbReference>